<evidence type="ECO:0000259" key="2">
    <source>
        <dbReference type="Pfam" id="PF13511"/>
    </source>
</evidence>
<dbReference type="OrthoDB" id="7062774at2"/>
<sequence length="199" mass="21896">MSKPATYSVLLWSALLLTGASVLLTAPADSQQVYKKRKADGTVVYTDKPTADAEAITVDPMVTEFDIPPQLLQSRPTETEDAETYEGVEVDVRILTPEPQAAIRANDGEIRVSWEADVRNLDGYPIYQLRLDAEPVYEGPATEVLLRDVARGERRLQVRVLAPNREELAQTDTIEVYVLRASILSPALNNNNQGTGGTN</sequence>
<accession>A0A094IXV9</accession>
<keyword evidence="4" id="KW-1185">Reference proteome</keyword>
<protein>
    <recommendedName>
        <fullName evidence="2">DUF4124 domain-containing protein</fullName>
    </recommendedName>
</protein>
<name>A0A094IXV9_9GAMM</name>
<gene>
    <name evidence="3" type="ORF">IDSA_09065</name>
</gene>
<comment type="caution">
    <text evidence="3">The sequence shown here is derived from an EMBL/GenBank/DDBJ whole genome shotgun (WGS) entry which is preliminary data.</text>
</comment>
<feature type="signal peptide" evidence="1">
    <location>
        <begin position="1"/>
        <end position="28"/>
    </location>
</feature>
<evidence type="ECO:0000313" key="4">
    <source>
        <dbReference type="Proteomes" id="UP000054363"/>
    </source>
</evidence>
<dbReference type="eggNOG" id="ENOG5031ATZ">
    <property type="taxonomic scope" value="Bacteria"/>
</dbReference>
<evidence type="ECO:0000256" key="1">
    <source>
        <dbReference type="SAM" id="SignalP"/>
    </source>
</evidence>
<evidence type="ECO:0000313" key="3">
    <source>
        <dbReference type="EMBL" id="KFZ30664.1"/>
    </source>
</evidence>
<feature type="chain" id="PRO_5001899900" description="DUF4124 domain-containing protein" evidence="1">
    <location>
        <begin position="29"/>
        <end position="199"/>
    </location>
</feature>
<dbReference type="Proteomes" id="UP000054363">
    <property type="component" value="Unassembled WGS sequence"/>
</dbReference>
<dbReference type="RefSeq" id="WP_034775996.1">
    <property type="nucleotide sequence ID" value="NZ_JPER01000004.1"/>
</dbReference>
<dbReference type="AlphaFoldDB" id="A0A094IXV9"/>
<keyword evidence="1" id="KW-0732">Signal</keyword>
<reference evidence="3 4" key="1">
    <citation type="submission" date="2014-06" db="EMBL/GenBank/DDBJ databases">
        <title>The draft genome sequence of Idiomarina salinarum ISL-52.</title>
        <authorList>
            <person name="Du J."/>
            <person name="Shao Z."/>
        </authorList>
    </citation>
    <scope>NUCLEOTIDE SEQUENCE [LARGE SCALE GENOMIC DNA]</scope>
    <source>
        <strain evidence="3 4">ISL-52</strain>
    </source>
</reference>
<feature type="domain" description="DUF4124" evidence="2">
    <location>
        <begin position="21"/>
        <end position="63"/>
    </location>
</feature>
<dbReference type="STRING" id="435908.IDSA_09065"/>
<dbReference type="EMBL" id="JPER01000004">
    <property type="protein sequence ID" value="KFZ30664.1"/>
    <property type="molecule type" value="Genomic_DNA"/>
</dbReference>
<organism evidence="3 4">
    <name type="scientific">Pseudidiomarina salinarum</name>
    <dbReference type="NCBI Taxonomy" id="435908"/>
    <lineage>
        <taxon>Bacteria</taxon>
        <taxon>Pseudomonadati</taxon>
        <taxon>Pseudomonadota</taxon>
        <taxon>Gammaproteobacteria</taxon>
        <taxon>Alteromonadales</taxon>
        <taxon>Idiomarinaceae</taxon>
        <taxon>Pseudidiomarina</taxon>
    </lineage>
</organism>
<dbReference type="InterPro" id="IPR025392">
    <property type="entry name" value="DUF4124"/>
</dbReference>
<dbReference type="Pfam" id="PF13511">
    <property type="entry name" value="DUF4124"/>
    <property type="match status" value="1"/>
</dbReference>
<proteinExistence type="predicted"/>